<dbReference type="AlphaFoldDB" id="A0A9D1TK38"/>
<dbReference type="Gene3D" id="1.10.4160.10">
    <property type="entry name" value="Hydantoin permease"/>
    <property type="match status" value="1"/>
</dbReference>
<feature type="transmembrane region" description="Helical" evidence="11">
    <location>
        <begin position="90"/>
        <end position="112"/>
    </location>
</feature>
<feature type="transmembrane region" description="Helical" evidence="11">
    <location>
        <begin position="23"/>
        <end position="44"/>
    </location>
</feature>
<reference evidence="12" key="1">
    <citation type="journal article" date="2021" name="PeerJ">
        <title>Extensive microbial diversity within the chicken gut microbiome revealed by metagenomics and culture.</title>
        <authorList>
            <person name="Gilroy R."/>
            <person name="Ravi A."/>
            <person name="Getino M."/>
            <person name="Pursley I."/>
            <person name="Horton D.L."/>
            <person name="Alikhan N.F."/>
            <person name="Baker D."/>
            <person name="Gharbi K."/>
            <person name="Hall N."/>
            <person name="Watson M."/>
            <person name="Adriaenssens E.M."/>
            <person name="Foster-Nyarko E."/>
            <person name="Jarju S."/>
            <person name="Secka A."/>
            <person name="Antonio M."/>
            <person name="Oren A."/>
            <person name="Chaudhuri R.R."/>
            <person name="La Ragione R."/>
            <person name="Hildebrand F."/>
            <person name="Pallen M.J."/>
        </authorList>
    </citation>
    <scope>NUCLEOTIDE SEQUENCE</scope>
    <source>
        <strain evidence="12">CHK169-2315</strain>
    </source>
</reference>
<evidence type="ECO:0000256" key="1">
    <source>
        <dbReference type="ARBA" id="ARBA00004651"/>
    </source>
</evidence>
<evidence type="ECO:0000256" key="4">
    <source>
        <dbReference type="ARBA" id="ARBA00022448"/>
    </source>
</evidence>
<evidence type="ECO:0000256" key="3">
    <source>
        <dbReference type="ARBA" id="ARBA00009261"/>
    </source>
</evidence>
<feature type="transmembrane region" description="Helical" evidence="11">
    <location>
        <begin position="420"/>
        <end position="440"/>
    </location>
</feature>
<name>A0A9D1TK38_9BACI</name>
<keyword evidence="5" id="KW-1003">Cell membrane</keyword>
<dbReference type="PRINTS" id="PR00175">
    <property type="entry name" value="NAALASMPORT"/>
</dbReference>
<evidence type="ECO:0000313" key="12">
    <source>
        <dbReference type="EMBL" id="HIV73962.1"/>
    </source>
</evidence>
<keyword evidence="7" id="KW-0769">Symport</keyword>
<dbReference type="CDD" id="cd11484">
    <property type="entry name" value="SLC-NCS1sbd_CobB-like"/>
    <property type="match status" value="1"/>
</dbReference>
<dbReference type="PANTHER" id="PTHR31806">
    <property type="entry name" value="PURINE-CYTOSINE PERMEASE FCY2-RELATED"/>
    <property type="match status" value="1"/>
</dbReference>
<evidence type="ECO:0000256" key="8">
    <source>
        <dbReference type="ARBA" id="ARBA00022989"/>
    </source>
</evidence>
<comment type="caution">
    <text evidence="12">The sequence shown here is derived from an EMBL/GenBank/DDBJ whole genome shotgun (WGS) entry which is preliminary data.</text>
</comment>
<feature type="transmembrane region" description="Helical" evidence="11">
    <location>
        <begin position="124"/>
        <end position="146"/>
    </location>
</feature>
<evidence type="ECO:0000256" key="11">
    <source>
        <dbReference type="SAM" id="Phobius"/>
    </source>
</evidence>
<evidence type="ECO:0000256" key="7">
    <source>
        <dbReference type="ARBA" id="ARBA00022847"/>
    </source>
</evidence>
<evidence type="ECO:0000256" key="2">
    <source>
        <dbReference type="ARBA" id="ARBA00008974"/>
    </source>
</evidence>
<dbReference type="PANTHER" id="PTHR31806:SF1">
    <property type="entry name" value="PURINE-CYTOSINE PERMEASE FCY2-RELATED"/>
    <property type="match status" value="1"/>
</dbReference>
<proteinExistence type="inferred from homology"/>
<dbReference type="InterPro" id="IPR026030">
    <property type="entry name" value="Pur-cyt_permease_Fcy2/21/22"/>
</dbReference>
<dbReference type="InterPro" id="IPR001248">
    <property type="entry name" value="Pur-cyt_permease"/>
</dbReference>
<feature type="transmembrane region" description="Helical" evidence="11">
    <location>
        <begin position="229"/>
        <end position="254"/>
    </location>
</feature>
<dbReference type="PIRSF" id="PIRSF002744">
    <property type="entry name" value="Pur-cyt_permease"/>
    <property type="match status" value="1"/>
</dbReference>
<feature type="transmembrane region" description="Helical" evidence="11">
    <location>
        <begin position="158"/>
        <end position="177"/>
    </location>
</feature>
<feature type="transmembrane region" description="Helical" evidence="11">
    <location>
        <begin position="318"/>
        <end position="336"/>
    </location>
</feature>
<comment type="similarity">
    <text evidence="2 10">Belongs to the purine-cytosine permease (2.A.39) family.</text>
</comment>
<dbReference type="Proteomes" id="UP000823937">
    <property type="component" value="Unassembled WGS sequence"/>
</dbReference>
<feature type="transmembrane region" description="Helical" evidence="11">
    <location>
        <begin position="342"/>
        <end position="367"/>
    </location>
</feature>
<reference evidence="12" key="2">
    <citation type="submission" date="2021-04" db="EMBL/GenBank/DDBJ databases">
        <authorList>
            <person name="Gilroy R."/>
        </authorList>
    </citation>
    <scope>NUCLEOTIDE SEQUENCE</scope>
    <source>
        <strain evidence="12">CHK169-2315</strain>
    </source>
</reference>
<feature type="transmembrane region" description="Helical" evidence="11">
    <location>
        <begin position="274"/>
        <end position="297"/>
    </location>
</feature>
<evidence type="ECO:0000256" key="5">
    <source>
        <dbReference type="ARBA" id="ARBA00022475"/>
    </source>
</evidence>
<feature type="transmembrane region" description="Helical" evidence="11">
    <location>
        <begin position="189"/>
        <end position="208"/>
    </location>
</feature>
<keyword evidence="9 10" id="KW-0472">Membrane</keyword>
<dbReference type="GO" id="GO:0005886">
    <property type="term" value="C:plasma membrane"/>
    <property type="evidence" value="ECO:0007669"/>
    <property type="project" value="UniProtKB-SubCell"/>
</dbReference>
<dbReference type="GO" id="GO:0005283">
    <property type="term" value="F:amino acid:sodium symporter activity"/>
    <property type="evidence" value="ECO:0007669"/>
    <property type="project" value="InterPro"/>
</dbReference>
<keyword evidence="4 10" id="KW-0813">Transport</keyword>
<comment type="similarity">
    <text evidence="3">Belongs to the alanine or glycine:cation symporter (AGCS) (TC 2.A.25) family.</text>
</comment>
<evidence type="ECO:0000256" key="6">
    <source>
        <dbReference type="ARBA" id="ARBA00022692"/>
    </source>
</evidence>
<feature type="transmembrane region" description="Helical" evidence="11">
    <location>
        <begin position="50"/>
        <end position="70"/>
    </location>
</feature>
<dbReference type="EMBL" id="DXHX01000038">
    <property type="protein sequence ID" value="HIV73962.1"/>
    <property type="molecule type" value="Genomic_DNA"/>
</dbReference>
<dbReference type="Pfam" id="PF02133">
    <property type="entry name" value="Transp_cyt_pur"/>
    <property type="match status" value="1"/>
</dbReference>
<sequence>MKVEKRSFDFIPENERYGKPRSLFNIWFSANMQIAVLVTGGLAVTLGLNLFWAIIAAIVGNAIGGIFMALHSVQGPRLGIPQMIQSRAQFGMVGASLPLILVIILYLGSYAAGAILGAQALHNLFPFISVSAGLVMLGLITFIITLFGYELIHIVERYLTIIFAIVYVIVTIVVLQMDFPAGSFAVSEFHLPTFIMVASLMAAFQLSYGPYVADYSRYLPSNVSSRATFFYSYAGSVGGTVWMMALGILLIGTIPGFVDNQTYHFSHLLGESLVIPMYVVLILGVIGVNVLNLYGAFMSTTTTVSSFIHIKSNEKSRFWLVLGTTIVATLLGFFGQSDLMEFIMLFANFIIIVMIPWSTINLVDFFLVRRGKYKTEDFFDTDGEYGKYNWIGIWALVISVAVEIPFISTDGFTGFMAQKIGGADLSSLIGLVVPFILYYFPMKRRLAKRERSLNKS</sequence>
<evidence type="ECO:0000256" key="9">
    <source>
        <dbReference type="ARBA" id="ARBA00023136"/>
    </source>
</evidence>
<feature type="transmembrane region" description="Helical" evidence="11">
    <location>
        <begin position="388"/>
        <end position="408"/>
    </location>
</feature>
<evidence type="ECO:0000313" key="13">
    <source>
        <dbReference type="Proteomes" id="UP000823937"/>
    </source>
</evidence>
<keyword evidence="8 11" id="KW-1133">Transmembrane helix</keyword>
<protein>
    <submittedName>
        <fullName evidence="12">Cytosine permease</fullName>
    </submittedName>
</protein>
<dbReference type="InterPro" id="IPR001463">
    <property type="entry name" value="Na/Ala_symport"/>
</dbReference>
<accession>A0A9D1TK38</accession>
<keyword evidence="6 11" id="KW-0812">Transmembrane</keyword>
<gene>
    <name evidence="12" type="ORF">H9895_02650</name>
</gene>
<evidence type="ECO:0000256" key="10">
    <source>
        <dbReference type="PIRNR" id="PIRNR002744"/>
    </source>
</evidence>
<comment type="subcellular location">
    <subcellularLocation>
        <location evidence="1">Cell membrane</location>
        <topology evidence="1">Multi-pass membrane protein</topology>
    </subcellularLocation>
</comment>
<organism evidence="12 13">
    <name type="scientific">Candidatus Pseudogracilibacillus intestinigallinarum</name>
    <dbReference type="NCBI Taxonomy" id="2838742"/>
    <lineage>
        <taxon>Bacteria</taxon>
        <taxon>Bacillati</taxon>
        <taxon>Bacillota</taxon>
        <taxon>Bacilli</taxon>
        <taxon>Bacillales</taxon>
        <taxon>Bacillaceae</taxon>
        <taxon>Pseudogracilibacillus</taxon>
    </lineage>
</organism>